<evidence type="ECO:0008006" key="3">
    <source>
        <dbReference type="Google" id="ProtNLM"/>
    </source>
</evidence>
<organism evidence="1 2">
    <name type="scientific">Pseudorhodoferax aquiterrae</name>
    <dbReference type="NCBI Taxonomy" id="747304"/>
    <lineage>
        <taxon>Bacteria</taxon>
        <taxon>Pseudomonadati</taxon>
        <taxon>Pseudomonadota</taxon>
        <taxon>Betaproteobacteria</taxon>
        <taxon>Burkholderiales</taxon>
        <taxon>Comamonadaceae</taxon>
    </lineage>
</organism>
<name>A0ABQ3GFD9_9BURK</name>
<dbReference type="EMBL" id="BMYK01000044">
    <property type="protein sequence ID" value="GHD03410.1"/>
    <property type="molecule type" value="Genomic_DNA"/>
</dbReference>
<accession>A0ABQ3GFD9</accession>
<proteinExistence type="predicted"/>
<dbReference type="Proteomes" id="UP000626210">
    <property type="component" value="Unassembled WGS sequence"/>
</dbReference>
<comment type="caution">
    <text evidence="1">The sequence shown here is derived from an EMBL/GenBank/DDBJ whole genome shotgun (WGS) entry which is preliminary data.</text>
</comment>
<dbReference type="RefSeq" id="WP_189690882.1">
    <property type="nucleotide sequence ID" value="NZ_BMYK01000044.1"/>
</dbReference>
<evidence type="ECO:0000313" key="2">
    <source>
        <dbReference type="Proteomes" id="UP000626210"/>
    </source>
</evidence>
<gene>
    <name evidence="1" type="ORF">GCM10007320_63430</name>
</gene>
<protein>
    <recommendedName>
        <fullName evidence="3">JAB domain-containing protein</fullName>
    </recommendedName>
</protein>
<keyword evidence="2" id="KW-1185">Reference proteome</keyword>
<evidence type="ECO:0000313" key="1">
    <source>
        <dbReference type="EMBL" id="GHD03410.1"/>
    </source>
</evidence>
<reference evidence="2" key="1">
    <citation type="journal article" date="2019" name="Int. J. Syst. Evol. Microbiol.">
        <title>The Global Catalogue of Microorganisms (GCM) 10K type strain sequencing project: providing services to taxonomists for standard genome sequencing and annotation.</title>
        <authorList>
            <consortium name="The Broad Institute Genomics Platform"/>
            <consortium name="The Broad Institute Genome Sequencing Center for Infectious Disease"/>
            <person name="Wu L."/>
            <person name="Ma J."/>
        </authorList>
    </citation>
    <scope>NUCLEOTIDE SEQUENCE [LARGE SCALE GENOMIC DNA]</scope>
    <source>
        <strain evidence="2">KCTC 23314</strain>
    </source>
</reference>
<sequence>MFMHSHPAAPQETATAAPPAHGVLAAACGRSDLKLTVLQSAAGFYLGTFCPAEGPFTRESVEYFPTRLLADGALSSGRWTQRAHL</sequence>